<dbReference type="Gene3D" id="1.10.510.10">
    <property type="entry name" value="Transferase(Phosphotransferase) domain 1"/>
    <property type="match status" value="1"/>
</dbReference>
<dbReference type="InterPro" id="IPR000719">
    <property type="entry name" value="Prot_kinase_dom"/>
</dbReference>
<sequence length="155" mass="17949">MINDSLRKVLDKYSRFISAGQFDKIPIDDGFSSTNLYIILLGISLGMKYIHSQNVVHRDLKPDNILLDENFYPRISDFGSSSIANSNISQYIMKSQEGTPLYMPPEVFENESYDYKVDVYSFSLITKLVIKFKQLYQKIFDQMEKLSKTKQSKTS</sequence>
<dbReference type="EMBL" id="JAPFFF010000004">
    <property type="protein sequence ID" value="KAK8892335.1"/>
    <property type="molecule type" value="Genomic_DNA"/>
</dbReference>
<evidence type="ECO:0000259" key="1">
    <source>
        <dbReference type="PROSITE" id="PS50011"/>
    </source>
</evidence>
<reference evidence="2 3" key="1">
    <citation type="submission" date="2024-04" db="EMBL/GenBank/DDBJ databases">
        <title>Tritrichomonas musculus Genome.</title>
        <authorList>
            <person name="Alves-Ferreira E."/>
            <person name="Grigg M."/>
            <person name="Lorenzi H."/>
            <person name="Galac M."/>
        </authorList>
    </citation>
    <scope>NUCLEOTIDE SEQUENCE [LARGE SCALE GENOMIC DNA]</scope>
    <source>
        <strain evidence="2 3">EAF2021</strain>
    </source>
</reference>
<dbReference type="InterPro" id="IPR008271">
    <property type="entry name" value="Ser/Thr_kinase_AS"/>
</dbReference>
<accession>A0ABR2KMG8</accession>
<gene>
    <name evidence="2" type="ORF">M9Y10_029561</name>
</gene>
<name>A0ABR2KMG8_9EUKA</name>
<dbReference type="PANTHER" id="PTHR23257:SF958">
    <property type="entry name" value="SERINE_THREONINE-PROTEIN KINASE WNK4"/>
    <property type="match status" value="1"/>
</dbReference>
<organism evidence="2 3">
    <name type="scientific">Tritrichomonas musculus</name>
    <dbReference type="NCBI Taxonomy" id="1915356"/>
    <lineage>
        <taxon>Eukaryota</taxon>
        <taxon>Metamonada</taxon>
        <taxon>Parabasalia</taxon>
        <taxon>Tritrichomonadida</taxon>
        <taxon>Tritrichomonadidae</taxon>
        <taxon>Tritrichomonas</taxon>
    </lineage>
</organism>
<dbReference type="Pfam" id="PF00069">
    <property type="entry name" value="Pkinase"/>
    <property type="match status" value="1"/>
</dbReference>
<dbReference type="SMART" id="SM00220">
    <property type="entry name" value="S_TKc"/>
    <property type="match status" value="1"/>
</dbReference>
<evidence type="ECO:0000313" key="2">
    <source>
        <dbReference type="EMBL" id="KAK8892335.1"/>
    </source>
</evidence>
<dbReference type="PANTHER" id="PTHR23257">
    <property type="entry name" value="SERINE-THREONINE PROTEIN KINASE"/>
    <property type="match status" value="1"/>
</dbReference>
<keyword evidence="3" id="KW-1185">Reference proteome</keyword>
<dbReference type="PROSITE" id="PS00108">
    <property type="entry name" value="PROTEIN_KINASE_ST"/>
    <property type="match status" value="1"/>
</dbReference>
<comment type="caution">
    <text evidence="2">The sequence shown here is derived from an EMBL/GenBank/DDBJ whole genome shotgun (WGS) entry which is preliminary data.</text>
</comment>
<evidence type="ECO:0000313" key="3">
    <source>
        <dbReference type="Proteomes" id="UP001470230"/>
    </source>
</evidence>
<dbReference type="SUPFAM" id="SSF56112">
    <property type="entry name" value="Protein kinase-like (PK-like)"/>
    <property type="match status" value="1"/>
</dbReference>
<dbReference type="PROSITE" id="PS50011">
    <property type="entry name" value="PROTEIN_KINASE_DOM"/>
    <property type="match status" value="1"/>
</dbReference>
<feature type="domain" description="Protein kinase" evidence="1">
    <location>
        <begin position="1"/>
        <end position="155"/>
    </location>
</feature>
<protein>
    <recommendedName>
        <fullName evidence="1">Protein kinase domain-containing protein</fullName>
    </recommendedName>
</protein>
<dbReference type="InterPro" id="IPR050167">
    <property type="entry name" value="Ser_Thr_protein_kinase"/>
</dbReference>
<proteinExistence type="predicted"/>
<dbReference type="InterPro" id="IPR011009">
    <property type="entry name" value="Kinase-like_dom_sf"/>
</dbReference>
<dbReference type="Proteomes" id="UP001470230">
    <property type="component" value="Unassembled WGS sequence"/>
</dbReference>